<reference evidence="5 6" key="1">
    <citation type="journal article" date="2019" name="Sci. Rep.">
        <title>Comparative genomics of chytrid fungi reveal insights into the obligate biotrophic and pathogenic lifestyle of Synchytrium endobioticum.</title>
        <authorList>
            <person name="van de Vossenberg B.T.L.H."/>
            <person name="Warris S."/>
            <person name="Nguyen H.D.T."/>
            <person name="van Gent-Pelzer M.P.E."/>
            <person name="Joly D.L."/>
            <person name="van de Geest H.C."/>
            <person name="Bonants P.J.M."/>
            <person name="Smith D.S."/>
            <person name="Levesque C.A."/>
            <person name="van der Lee T.A.J."/>
        </authorList>
    </citation>
    <scope>NUCLEOTIDE SEQUENCE [LARGE SCALE GENOMIC DNA]</scope>
    <source>
        <strain evidence="5 6">MB42</strain>
    </source>
</reference>
<feature type="domain" description="GST C-terminal" evidence="4">
    <location>
        <begin position="133"/>
        <end position="269"/>
    </location>
</feature>
<gene>
    <name evidence="5" type="ORF">SeMB42_g07700</name>
</gene>
<dbReference type="SUPFAM" id="SSF52833">
    <property type="entry name" value="Thioredoxin-like"/>
    <property type="match status" value="1"/>
</dbReference>
<evidence type="ECO:0000256" key="1">
    <source>
        <dbReference type="ARBA" id="ARBA00007409"/>
    </source>
</evidence>
<dbReference type="PROSITE" id="PS50404">
    <property type="entry name" value="GST_NTER"/>
    <property type="match status" value="1"/>
</dbReference>
<name>A0A507C2Q2_9FUNG</name>
<dbReference type="Gene3D" id="1.20.1050.10">
    <property type="match status" value="1"/>
</dbReference>
<dbReference type="InterPro" id="IPR036282">
    <property type="entry name" value="Glutathione-S-Trfase_C_sf"/>
</dbReference>
<dbReference type="InterPro" id="IPR036249">
    <property type="entry name" value="Thioredoxin-like_sf"/>
</dbReference>
<dbReference type="EMBL" id="QEAN01000597">
    <property type="protein sequence ID" value="TPX31815.1"/>
    <property type="molecule type" value="Genomic_DNA"/>
</dbReference>
<dbReference type="PANTHER" id="PTHR44051">
    <property type="entry name" value="GLUTATHIONE S-TRANSFERASE-RELATED"/>
    <property type="match status" value="1"/>
</dbReference>
<dbReference type="STRING" id="286115.A0A507C2Q2"/>
<dbReference type="CDD" id="cd00570">
    <property type="entry name" value="GST_N_family"/>
    <property type="match status" value="1"/>
</dbReference>
<dbReference type="SUPFAM" id="SSF47616">
    <property type="entry name" value="GST C-terminal domain-like"/>
    <property type="match status" value="1"/>
</dbReference>
<organism evidence="5 6">
    <name type="scientific">Synchytrium endobioticum</name>
    <dbReference type="NCBI Taxonomy" id="286115"/>
    <lineage>
        <taxon>Eukaryota</taxon>
        <taxon>Fungi</taxon>
        <taxon>Fungi incertae sedis</taxon>
        <taxon>Chytridiomycota</taxon>
        <taxon>Chytridiomycota incertae sedis</taxon>
        <taxon>Chytridiomycetes</taxon>
        <taxon>Synchytriales</taxon>
        <taxon>Synchytriaceae</taxon>
        <taxon>Synchytrium</taxon>
    </lineage>
</organism>
<dbReference type="VEuPathDB" id="FungiDB:SeMB42_g07700"/>
<accession>A0A507C2Q2</accession>
<dbReference type="PROSITE" id="PS50405">
    <property type="entry name" value="GST_CTER"/>
    <property type="match status" value="1"/>
</dbReference>
<evidence type="ECO:0000259" key="3">
    <source>
        <dbReference type="PROSITE" id="PS50404"/>
    </source>
</evidence>
<dbReference type="PANTHER" id="PTHR44051:SF8">
    <property type="entry name" value="GLUTATHIONE S-TRANSFERASE GSTA"/>
    <property type="match status" value="1"/>
</dbReference>
<dbReference type="Pfam" id="PF00043">
    <property type="entry name" value="GST_C"/>
    <property type="match status" value="1"/>
</dbReference>
<dbReference type="InterPro" id="IPR004046">
    <property type="entry name" value="GST_C"/>
</dbReference>
<dbReference type="SFLD" id="SFLDS00019">
    <property type="entry name" value="Glutathione_Transferase_(cytos"/>
    <property type="match status" value="1"/>
</dbReference>
<dbReference type="Pfam" id="PF13409">
    <property type="entry name" value="GST_N_2"/>
    <property type="match status" value="1"/>
</dbReference>
<dbReference type="InterPro" id="IPR010987">
    <property type="entry name" value="Glutathione-S-Trfase_C-like"/>
</dbReference>
<evidence type="ECO:0000256" key="2">
    <source>
        <dbReference type="SAM" id="MobiDB-lite"/>
    </source>
</evidence>
<feature type="region of interest" description="Disordered" evidence="2">
    <location>
        <begin position="247"/>
        <end position="270"/>
    </location>
</feature>
<comment type="similarity">
    <text evidence="1">Belongs to the GST superfamily.</text>
</comment>
<evidence type="ECO:0000313" key="5">
    <source>
        <dbReference type="EMBL" id="TPX31815.1"/>
    </source>
</evidence>
<dbReference type="InterPro" id="IPR040079">
    <property type="entry name" value="Glutathione_S-Trfase"/>
</dbReference>
<dbReference type="InterPro" id="IPR004045">
    <property type="entry name" value="Glutathione_S-Trfase_N"/>
</dbReference>
<feature type="domain" description="GST N-terminal" evidence="3">
    <location>
        <begin position="46"/>
        <end position="127"/>
    </location>
</feature>
<evidence type="ECO:0000313" key="6">
    <source>
        <dbReference type="Proteomes" id="UP000317494"/>
    </source>
</evidence>
<sequence>MVYSCAKDYLDGVKNREKLTYGSLVNQSRLISKMAEPMAKPANLDTGLHLFWGSGSPYARRVQMAIVEKGLPACTHRMDFGRGDTRTSWFKDLNPRHKVPTLVHDGVMVNESLAILEYLERQFPHATPLLSTDRKLQARALSLSHESDSLGKVNSELTARTIFAKQGQYTGEQVGESAQKVYDELDAWESHLKDNASQYKAGWLVGNEISIADISLYPYISNYATRLGLKLSPRYQLLDKWLSQINERPSAKQSEPPHWKDSPAPTSPFK</sequence>
<protein>
    <recommendedName>
        <fullName evidence="7">Glutathione transferase</fullName>
    </recommendedName>
</protein>
<dbReference type="SFLD" id="SFLDG00358">
    <property type="entry name" value="Main_(cytGST)"/>
    <property type="match status" value="1"/>
</dbReference>
<evidence type="ECO:0000259" key="4">
    <source>
        <dbReference type="PROSITE" id="PS50405"/>
    </source>
</evidence>
<comment type="caution">
    <text evidence="5">The sequence shown here is derived from an EMBL/GenBank/DDBJ whole genome shotgun (WGS) entry which is preliminary data.</text>
</comment>
<proteinExistence type="inferred from homology"/>
<dbReference type="AlphaFoldDB" id="A0A507C2Q2"/>
<dbReference type="Gene3D" id="3.40.30.10">
    <property type="entry name" value="Glutaredoxin"/>
    <property type="match status" value="1"/>
</dbReference>
<evidence type="ECO:0008006" key="7">
    <source>
        <dbReference type="Google" id="ProtNLM"/>
    </source>
</evidence>
<dbReference type="Proteomes" id="UP000317494">
    <property type="component" value="Unassembled WGS sequence"/>
</dbReference>
<keyword evidence="6" id="KW-1185">Reference proteome</keyword>